<dbReference type="NCBIfam" id="TIGR01172">
    <property type="entry name" value="cysE"/>
    <property type="match status" value="1"/>
</dbReference>
<dbReference type="NCBIfam" id="NF041874">
    <property type="entry name" value="EPS_EpsC"/>
    <property type="match status" value="1"/>
</dbReference>
<dbReference type="InterPro" id="IPR010493">
    <property type="entry name" value="Ser_AcTrfase_N"/>
</dbReference>
<dbReference type="EC" id="2.3.1.30" evidence="3"/>
<evidence type="ECO:0000256" key="7">
    <source>
        <dbReference type="ARBA" id="ARBA00022737"/>
    </source>
</evidence>
<dbReference type="Pfam" id="PF00132">
    <property type="entry name" value="Hexapep"/>
    <property type="match status" value="1"/>
</dbReference>
<dbReference type="AlphaFoldDB" id="A0A7C5QW13"/>
<dbReference type="FunFam" id="2.160.10.10:FF:000002">
    <property type="entry name" value="Serine acetyltransferase"/>
    <property type="match status" value="1"/>
</dbReference>
<evidence type="ECO:0000256" key="2">
    <source>
        <dbReference type="ARBA" id="ARBA00007274"/>
    </source>
</evidence>
<comment type="caution">
    <text evidence="11">The sequence shown here is derived from an EMBL/GenBank/DDBJ whole genome shotgun (WGS) entry which is preliminary data.</text>
</comment>
<dbReference type="GO" id="GO:0006535">
    <property type="term" value="P:cysteine biosynthetic process from serine"/>
    <property type="evidence" value="ECO:0007669"/>
    <property type="project" value="InterPro"/>
</dbReference>
<dbReference type="Gene3D" id="2.160.10.10">
    <property type="entry name" value="Hexapeptide repeat proteins"/>
    <property type="match status" value="1"/>
</dbReference>
<comment type="similarity">
    <text evidence="2">Belongs to the transferase hexapeptide repeat family.</text>
</comment>
<evidence type="ECO:0000256" key="1">
    <source>
        <dbReference type="ARBA" id="ARBA00004876"/>
    </source>
</evidence>
<evidence type="ECO:0000256" key="8">
    <source>
        <dbReference type="ARBA" id="ARBA00023315"/>
    </source>
</evidence>
<dbReference type="InterPro" id="IPR018357">
    <property type="entry name" value="Hexapep_transf_CS"/>
</dbReference>
<protein>
    <recommendedName>
        <fullName evidence="4">Serine acetyltransferase</fullName>
        <ecNumber evidence="3">2.3.1.30</ecNumber>
    </recommendedName>
</protein>
<reference evidence="11" key="1">
    <citation type="journal article" date="2020" name="mSystems">
        <title>Genome- and Community-Level Interaction Insights into Carbon Utilization and Element Cycling Functions of Hydrothermarchaeota in Hydrothermal Sediment.</title>
        <authorList>
            <person name="Zhou Z."/>
            <person name="Liu Y."/>
            <person name="Xu W."/>
            <person name="Pan J."/>
            <person name="Luo Z.H."/>
            <person name="Li M."/>
        </authorList>
    </citation>
    <scope>NUCLEOTIDE SEQUENCE [LARGE SCALE GENOMIC DNA]</scope>
    <source>
        <strain evidence="11">HyVt-485</strain>
    </source>
</reference>
<sequence length="269" mass="28770">MDQLTTANADALTKNVWNRLQIEAREQAGNEQVLSSLLHAKIITQETFCRALASHLAEILEAKDLTAIHLRKMVLDIYRSKQGLIDAATQDLQAVFERDPACVSYVQCFLYFKGFAVLQIHRVAHELLRNNRDMLAYYMQSRMSELFGVDINPAAKIGAGIMLDHATGIVVGETAVIGDGCSILHGVTLGGTGKQHADRHPKIGKNVLIGAGAKILGNIKIGDGARIAAGSVVLKPVGAHCTVAGVPAKVVGGPCCENPAAEMDQILDA</sequence>
<evidence type="ECO:0000313" key="11">
    <source>
        <dbReference type="EMBL" id="HHL42838.1"/>
    </source>
</evidence>
<evidence type="ECO:0000256" key="6">
    <source>
        <dbReference type="ARBA" id="ARBA00022679"/>
    </source>
</evidence>
<dbReference type="PANTHER" id="PTHR42811">
    <property type="entry name" value="SERINE ACETYLTRANSFERASE"/>
    <property type="match status" value="1"/>
</dbReference>
<dbReference type="InterPro" id="IPR001451">
    <property type="entry name" value="Hexapep"/>
</dbReference>
<keyword evidence="7" id="KW-0677">Repeat</keyword>
<proteinExistence type="inferred from homology"/>
<evidence type="ECO:0000259" key="10">
    <source>
        <dbReference type="SMART" id="SM00971"/>
    </source>
</evidence>
<feature type="domain" description="Serine acetyltransferase N-terminal" evidence="10">
    <location>
        <begin position="16"/>
        <end position="120"/>
    </location>
</feature>
<accession>A0A7C5QW13</accession>
<dbReference type="GO" id="GO:0005737">
    <property type="term" value="C:cytoplasm"/>
    <property type="evidence" value="ECO:0007669"/>
    <property type="project" value="InterPro"/>
</dbReference>
<keyword evidence="5" id="KW-0028">Amino-acid biosynthesis</keyword>
<dbReference type="InterPro" id="IPR011004">
    <property type="entry name" value="Trimer_LpxA-like_sf"/>
</dbReference>
<dbReference type="PROSITE" id="PS00101">
    <property type="entry name" value="HEXAPEP_TRANSFERASES"/>
    <property type="match status" value="1"/>
</dbReference>
<evidence type="ECO:0000256" key="5">
    <source>
        <dbReference type="ARBA" id="ARBA00022605"/>
    </source>
</evidence>
<comment type="pathway">
    <text evidence="1">Amino-acid biosynthesis; L-cysteine biosynthesis; L-cysteine from L-serine: step 1/2.</text>
</comment>
<keyword evidence="6 11" id="KW-0808">Transferase</keyword>
<dbReference type="InterPro" id="IPR053376">
    <property type="entry name" value="Serine_acetyltransferase"/>
</dbReference>
<dbReference type="InterPro" id="IPR045304">
    <property type="entry name" value="LbH_SAT"/>
</dbReference>
<evidence type="ECO:0000256" key="4">
    <source>
        <dbReference type="ARBA" id="ARBA00018522"/>
    </source>
</evidence>
<dbReference type="GO" id="GO:0009001">
    <property type="term" value="F:serine O-acetyltransferase activity"/>
    <property type="evidence" value="ECO:0007669"/>
    <property type="project" value="UniProtKB-EC"/>
</dbReference>
<dbReference type="EMBL" id="DRMJ01000218">
    <property type="protein sequence ID" value="HHL42838.1"/>
    <property type="molecule type" value="Genomic_DNA"/>
</dbReference>
<dbReference type="InterPro" id="IPR042122">
    <property type="entry name" value="Ser_AcTrfase_N_sf"/>
</dbReference>
<name>A0A7C5QW13_9PROT</name>
<evidence type="ECO:0000256" key="3">
    <source>
        <dbReference type="ARBA" id="ARBA00013266"/>
    </source>
</evidence>
<organism evidence="11">
    <name type="scientific">Hellea balneolensis</name>
    <dbReference type="NCBI Taxonomy" id="287478"/>
    <lineage>
        <taxon>Bacteria</taxon>
        <taxon>Pseudomonadati</taxon>
        <taxon>Pseudomonadota</taxon>
        <taxon>Alphaproteobacteria</taxon>
        <taxon>Maricaulales</taxon>
        <taxon>Robiginitomaculaceae</taxon>
        <taxon>Hellea</taxon>
    </lineage>
</organism>
<keyword evidence="8 11" id="KW-0012">Acyltransferase</keyword>
<dbReference type="Gene3D" id="1.10.3130.10">
    <property type="entry name" value="serine acetyltransferase, domain 1"/>
    <property type="match status" value="1"/>
</dbReference>
<dbReference type="SMART" id="SM00971">
    <property type="entry name" value="SATase_N"/>
    <property type="match status" value="1"/>
</dbReference>
<dbReference type="SUPFAM" id="SSF51161">
    <property type="entry name" value="Trimeric LpxA-like enzymes"/>
    <property type="match status" value="1"/>
</dbReference>
<gene>
    <name evidence="11" type="primary">cysE</name>
    <name evidence="11" type="ORF">ENJ42_04405</name>
</gene>
<comment type="catalytic activity">
    <reaction evidence="9">
        <text>L-serine + acetyl-CoA = O-acetyl-L-serine + CoA</text>
        <dbReference type="Rhea" id="RHEA:24560"/>
        <dbReference type="ChEBI" id="CHEBI:33384"/>
        <dbReference type="ChEBI" id="CHEBI:57287"/>
        <dbReference type="ChEBI" id="CHEBI:57288"/>
        <dbReference type="ChEBI" id="CHEBI:58340"/>
        <dbReference type="EC" id="2.3.1.30"/>
    </reaction>
</comment>
<dbReference type="Proteomes" id="UP000885830">
    <property type="component" value="Unassembled WGS sequence"/>
</dbReference>
<dbReference type="Pfam" id="PF06426">
    <property type="entry name" value="SATase_N"/>
    <property type="match status" value="1"/>
</dbReference>
<dbReference type="InterPro" id="IPR005881">
    <property type="entry name" value="Ser_O-AcTrfase"/>
</dbReference>
<dbReference type="CDD" id="cd03354">
    <property type="entry name" value="LbH_SAT"/>
    <property type="match status" value="1"/>
</dbReference>
<dbReference type="UniPathway" id="UPA00136">
    <property type="reaction ID" value="UER00199"/>
</dbReference>
<evidence type="ECO:0000256" key="9">
    <source>
        <dbReference type="ARBA" id="ARBA00049486"/>
    </source>
</evidence>